<dbReference type="AlphaFoldDB" id="A0A9P8PDR7"/>
<evidence type="ECO:0000256" key="4">
    <source>
        <dbReference type="ARBA" id="ARBA00022825"/>
    </source>
</evidence>
<accession>A0A9P8PDR7</accession>
<reference evidence="8" key="1">
    <citation type="journal article" date="2021" name="Open Biol.">
        <title>Shared evolutionary footprints suggest mitochondrial oxidative damage underlies multiple complex I losses in fungi.</title>
        <authorList>
            <person name="Schikora-Tamarit M.A."/>
            <person name="Marcet-Houben M."/>
            <person name="Nosek J."/>
            <person name="Gabaldon T."/>
        </authorList>
    </citation>
    <scope>NUCLEOTIDE SEQUENCE</scope>
    <source>
        <strain evidence="8">CBS6075</strain>
    </source>
</reference>
<keyword evidence="2 5" id="KW-0645">Protease</keyword>
<dbReference type="OrthoDB" id="206201at2759"/>
<dbReference type="GO" id="GO:0006508">
    <property type="term" value="P:proteolysis"/>
    <property type="evidence" value="ECO:0007669"/>
    <property type="project" value="UniProtKB-KW"/>
</dbReference>
<proteinExistence type="inferred from homology"/>
<evidence type="ECO:0000313" key="8">
    <source>
        <dbReference type="EMBL" id="KAH3670393.1"/>
    </source>
</evidence>
<evidence type="ECO:0000313" key="9">
    <source>
        <dbReference type="Proteomes" id="UP000769157"/>
    </source>
</evidence>
<dbReference type="CDD" id="cd04077">
    <property type="entry name" value="Peptidases_S8_PCSK9_ProteinaseK_like"/>
    <property type="match status" value="1"/>
</dbReference>
<keyword evidence="6" id="KW-0732">Signal</keyword>
<dbReference type="PRINTS" id="PR00723">
    <property type="entry name" value="SUBTILISIN"/>
</dbReference>
<feature type="chain" id="PRO_5040204475" description="Peptidase S8/S53 domain-containing protein" evidence="6">
    <location>
        <begin position="16"/>
        <end position="378"/>
    </location>
</feature>
<dbReference type="SUPFAM" id="SSF52743">
    <property type="entry name" value="Subtilisin-like"/>
    <property type="match status" value="1"/>
</dbReference>
<dbReference type="GO" id="GO:0004252">
    <property type="term" value="F:serine-type endopeptidase activity"/>
    <property type="evidence" value="ECO:0007669"/>
    <property type="project" value="UniProtKB-UniRule"/>
</dbReference>
<dbReference type="InterPro" id="IPR000209">
    <property type="entry name" value="Peptidase_S8/S53_dom"/>
</dbReference>
<keyword evidence="4 5" id="KW-0720">Serine protease</keyword>
<feature type="active site" description="Charge relay system" evidence="5">
    <location>
        <position position="130"/>
    </location>
</feature>
<evidence type="ECO:0000256" key="1">
    <source>
        <dbReference type="ARBA" id="ARBA00011073"/>
    </source>
</evidence>
<comment type="caution">
    <text evidence="8">The sequence shown here is derived from an EMBL/GenBank/DDBJ whole genome shotgun (WGS) entry which is preliminary data.</text>
</comment>
<keyword evidence="9" id="KW-1185">Reference proteome</keyword>
<dbReference type="GeneID" id="70232876"/>
<feature type="active site" description="Charge relay system" evidence="5">
    <location>
        <position position="162"/>
    </location>
</feature>
<evidence type="ECO:0000259" key="7">
    <source>
        <dbReference type="Pfam" id="PF00082"/>
    </source>
</evidence>
<dbReference type="PANTHER" id="PTHR43806:SF13">
    <property type="entry name" value="SUBTILASE-TYPE PROTEINASE RRT12"/>
    <property type="match status" value="1"/>
</dbReference>
<dbReference type="InterPro" id="IPR023827">
    <property type="entry name" value="Peptidase_S8_Asp-AS"/>
</dbReference>
<dbReference type="InterPro" id="IPR036852">
    <property type="entry name" value="Peptidase_S8/S53_dom_sf"/>
</dbReference>
<dbReference type="InterPro" id="IPR015500">
    <property type="entry name" value="Peptidase_S8_subtilisin-rel"/>
</dbReference>
<comment type="similarity">
    <text evidence="1 5">Belongs to the peptidase S8 family.</text>
</comment>
<dbReference type="InterPro" id="IPR050131">
    <property type="entry name" value="Peptidase_S8_subtilisin-like"/>
</dbReference>
<dbReference type="PROSITE" id="PS51892">
    <property type="entry name" value="SUBTILASE"/>
    <property type="match status" value="1"/>
</dbReference>
<dbReference type="RefSeq" id="XP_046063818.1">
    <property type="nucleotide sequence ID" value="XM_046209055.1"/>
</dbReference>
<name>A0A9P8PDR7_9ASCO</name>
<dbReference type="PANTHER" id="PTHR43806">
    <property type="entry name" value="PEPTIDASE S8"/>
    <property type="match status" value="1"/>
</dbReference>
<dbReference type="Proteomes" id="UP000769157">
    <property type="component" value="Unassembled WGS sequence"/>
</dbReference>
<feature type="signal peptide" evidence="6">
    <location>
        <begin position="1"/>
        <end position="15"/>
    </location>
</feature>
<sequence length="378" mass="40688">MRLFLVLVFAVVCRGMDLVNLILELDSTEDQRSFETRYGQLLAGEHKCYDIGHVKLCHGAFNINFVKSAFFDKAVKRISLDRPVQISGVEEFAPKHLVRISQLGNVNRRQLMDYTYEPAAGANVSAYVVDTGIKLDHPDLNSRARLGANLVKDGTYGDPNGHGTALAGLVGSEMFGVSKKCTLVDYRVLDETGVGKLSSVLEAIKMIHDNEVPGVVLLAMVTERNEIFHSALSQLVERGFAVVSAAGNFHGNACDYSPAAFEHGLTIGSIEPYSDNLTFFTNWGPCVDVFGDGVGVATLSPGPDLVTRKSGTSMSAAIAAGLLATYMSMNDTCSEAMLKVRNLAEVGSIAASSISQFPETPNRILNNYGGKLGQILNS</sequence>
<dbReference type="Gene3D" id="3.40.50.200">
    <property type="entry name" value="Peptidase S8/S53 domain"/>
    <property type="match status" value="1"/>
</dbReference>
<reference evidence="8" key="2">
    <citation type="submission" date="2021-01" db="EMBL/GenBank/DDBJ databases">
        <authorList>
            <person name="Schikora-Tamarit M.A."/>
        </authorList>
    </citation>
    <scope>NUCLEOTIDE SEQUENCE</scope>
    <source>
        <strain evidence="8">CBS6075</strain>
    </source>
</reference>
<feature type="domain" description="Peptidase S8/S53" evidence="7">
    <location>
        <begin position="123"/>
        <end position="339"/>
    </location>
</feature>
<evidence type="ECO:0000256" key="2">
    <source>
        <dbReference type="ARBA" id="ARBA00022670"/>
    </source>
</evidence>
<dbReference type="PROSITE" id="PS00136">
    <property type="entry name" value="SUBTILASE_ASP"/>
    <property type="match status" value="1"/>
</dbReference>
<dbReference type="Pfam" id="PF00082">
    <property type="entry name" value="Peptidase_S8"/>
    <property type="match status" value="1"/>
</dbReference>
<keyword evidence="3 5" id="KW-0378">Hydrolase</keyword>
<protein>
    <recommendedName>
        <fullName evidence="7">Peptidase S8/S53 domain-containing protein</fullName>
    </recommendedName>
</protein>
<evidence type="ECO:0000256" key="6">
    <source>
        <dbReference type="SAM" id="SignalP"/>
    </source>
</evidence>
<evidence type="ECO:0000256" key="3">
    <source>
        <dbReference type="ARBA" id="ARBA00022801"/>
    </source>
</evidence>
<evidence type="ECO:0000256" key="5">
    <source>
        <dbReference type="PROSITE-ProRule" id="PRU01240"/>
    </source>
</evidence>
<dbReference type="EMBL" id="JAEUBE010000087">
    <property type="protein sequence ID" value="KAH3670393.1"/>
    <property type="molecule type" value="Genomic_DNA"/>
</dbReference>
<dbReference type="InterPro" id="IPR034193">
    <property type="entry name" value="PCSK9_ProteinaseK-like"/>
</dbReference>
<gene>
    <name evidence="8" type="ORF">OGAPHI_000908</name>
</gene>
<feature type="active site" description="Charge relay system" evidence="5">
    <location>
        <position position="313"/>
    </location>
</feature>
<organism evidence="8 9">
    <name type="scientific">Ogataea philodendri</name>
    <dbReference type="NCBI Taxonomy" id="1378263"/>
    <lineage>
        <taxon>Eukaryota</taxon>
        <taxon>Fungi</taxon>
        <taxon>Dikarya</taxon>
        <taxon>Ascomycota</taxon>
        <taxon>Saccharomycotina</taxon>
        <taxon>Pichiomycetes</taxon>
        <taxon>Pichiales</taxon>
        <taxon>Pichiaceae</taxon>
        <taxon>Ogataea</taxon>
    </lineage>
</organism>